<keyword evidence="6" id="KW-0256">Endoplasmic reticulum</keyword>
<dbReference type="GO" id="GO:0031782">
    <property type="term" value="F:type 4 melanocortin receptor binding"/>
    <property type="evidence" value="ECO:0007669"/>
    <property type="project" value="TreeGrafter"/>
</dbReference>
<dbReference type="AlphaFoldDB" id="A0A8C6M624"/>
<proteinExistence type="inferred from homology"/>
<dbReference type="InterPro" id="IPR028111">
    <property type="entry name" value="MRAP"/>
</dbReference>
<protein>
    <submittedName>
        <fullName evidence="10">Uncharacterized protein</fullName>
    </submittedName>
</protein>
<organism evidence="10 11">
    <name type="scientific">Nothobranchius furzeri</name>
    <name type="common">Turquoise killifish</name>
    <dbReference type="NCBI Taxonomy" id="105023"/>
    <lineage>
        <taxon>Eukaryota</taxon>
        <taxon>Metazoa</taxon>
        <taxon>Chordata</taxon>
        <taxon>Craniata</taxon>
        <taxon>Vertebrata</taxon>
        <taxon>Euteleostomi</taxon>
        <taxon>Actinopterygii</taxon>
        <taxon>Neopterygii</taxon>
        <taxon>Teleostei</taxon>
        <taxon>Neoteleostei</taxon>
        <taxon>Acanthomorphata</taxon>
        <taxon>Ovalentaria</taxon>
        <taxon>Atherinomorphae</taxon>
        <taxon>Cyprinodontiformes</taxon>
        <taxon>Nothobranchiidae</taxon>
        <taxon>Nothobranchius</taxon>
    </lineage>
</organism>
<accession>A0A8C6M624</accession>
<evidence type="ECO:0000256" key="6">
    <source>
        <dbReference type="ARBA" id="ARBA00022824"/>
    </source>
</evidence>
<evidence type="ECO:0000256" key="9">
    <source>
        <dbReference type="SAM" id="Phobius"/>
    </source>
</evidence>
<dbReference type="GO" id="GO:0030545">
    <property type="term" value="F:signaling receptor regulator activity"/>
    <property type="evidence" value="ECO:0007669"/>
    <property type="project" value="TreeGrafter"/>
</dbReference>
<dbReference type="GO" id="GO:0070996">
    <property type="term" value="F:type 1 melanocortin receptor binding"/>
    <property type="evidence" value="ECO:0007669"/>
    <property type="project" value="TreeGrafter"/>
</dbReference>
<dbReference type="GO" id="GO:0005789">
    <property type="term" value="C:endoplasmic reticulum membrane"/>
    <property type="evidence" value="ECO:0007669"/>
    <property type="project" value="UniProtKB-SubCell"/>
</dbReference>
<reference evidence="10" key="2">
    <citation type="submission" date="2025-08" db="UniProtKB">
        <authorList>
            <consortium name="Ensembl"/>
        </authorList>
    </citation>
    <scope>IDENTIFICATION</scope>
</reference>
<dbReference type="GO" id="GO:0005886">
    <property type="term" value="C:plasma membrane"/>
    <property type="evidence" value="ECO:0007669"/>
    <property type="project" value="UniProtKB-SubCell"/>
</dbReference>
<evidence type="ECO:0000256" key="8">
    <source>
        <dbReference type="ARBA" id="ARBA00023136"/>
    </source>
</evidence>
<dbReference type="GO" id="GO:0031783">
    <property type="term" value="F:type 5 melanocortin receptor binding"/>
    <property type="evidence" value="ECO:0007669"/>
    <property type="project" value="TreeGrafter"/>
</dbReference>
<sequence>GHRGTRGSNPQTGRVYYYDYIDPVAVDASQLKYNKYSIVIILWVTLAAFLGFLFLTLNLMSLTGKLTKLVVLRQAGGDHPLVKLWKVFLCLQQADHNVGKKLYGFYSSRHAGEMPSFEAAMKQLKEICFQAKILHHNLQDSPGFHHNLLQPEQQLFCSVCIIRDLHQPPQGPLGEQMRRVVGQLNRLGF</sequence>
<dbReference type="Proteomes" id="UP000694548">
    <property type="component" value="Chromosome sgr06"/>
</dbReference>
<dbReference type="GeneTree" id="ENSGT01010000222559"/>
<evidence type="ECO:0000256" key="2">
    <source>
        <dbReference type="ARBA" id="ARBA00004389"/>
    </source>
</evidence>
<feature type="transmembrane region" description="Helical" evidence="9">
    <location>
        <begin position="36"/>
        <end position="59"/>
    </location>
</feature>
<name>A0A8C6M624_NOTFU</name>
<dbReference type="GO" id="GO:0031780">
    <property type="term" value="F:corticotropin hormone receptor binding"/>
    <property type="evidence" value="ECO:0007669"/>
    <property type="project" value="TreeGrafter"/>
</dbReference>
<evidence type="ECO:0000256" key="3">
    <source>
        <dbReference type="ARBA" id="ARBA00010063"/>
    </source>
</evidence>
<evidence type="ECO:0000313" key="10">
    <source>
        <dbReference type="Ensembl" id="ENSNFUP00015027614.1"/>
    </source>
</evidence>
<reference evidence="10" key="1">
    <citation type="submission" date="2014-08" db="EMBL/GenBank/DDBJ databases">
        <authorList>
            <person name="Senf B."/>
            <person name="Petzold A."/>
            <person name="Downie B.R."/>
            <person name="Koch P."/>
            <person name="Platzer M."/>
        </authorList>
    </citation>
    <scope>NUCLEOTIDE SEQUENCE [LARGE SCALE GENOMIC DNA]</scope>
    <source>
        <strain evidence="10">GRZ</strain>
    </source>
</reference>
<keyword evidence="11" id="KW-1185">Reference proteome</keyword>
<keyword evidence="5 9" id="KW-0812">Transmembrane</keyword>
<reference evidence="10" key="3">
    <citation type="submission" date="2025-09" db="UniProtKB">
        <authorList>
            <consortium name="Ensembl"/>
        </authorList>
    </citation>
    <scope>IDENTIFICATION</scope>
</reference>
<keyword evidence="8 9" id="KW-0472">Membrane</keyword>
<evidence type="ECO:0000256" key="5">
    <source>
        <dbReference type="ARBA" id="ARBA00022692"/>
    </source>
</evidence>
<dbReference type="GO" id="GO:0106070">
    <property type="term" value="P:regulation of adenylate cyclase-activating G protein-coupled receptor signaling pathway"/>
    <property type="evidence" value="ECO:0007669"/>
    <property type="project" value="TreeGrafter"/>
</dbReference>
<dbReference type="GO" id="GO:0031781">
    <property type="term" value="F:type 3 melanocortin receptor binding"/>
    <property type="evidence" value="ECO:0007669"/>
    <property type="project" value="TreeGrafter"/>
</dbReference>
<evidence type="ECO:0000313" key="11">
    <source>
        <dbReference type="Proteomes" id="UP000694548"/>
    </source>
</evidence>
<dbReference type="Ensembl" id="ENSNFUT00015028842.1">
    <property type="protein sequence ID" value="ENSNFUP00015027614.1"/>
    <property type="gene ID" value="ENSNFUG00015013359.1"/>
</dbReference>
<dbReference type="GO" id="GO:0072659">
    <property type="term" value="P:protein localization to plasma membrane"/>
    <property type="evidence" value="ECO:0007669"/>
    <property type="project" value="TreeGrafter"/>
</dbReference>
<keyword evidence="7 9" id="KW-1133">Transmembrane helix</keyword>
<evidence type="ECO:0000256" key="1">
    <source>
        <dbReference type="ARBA" id="ARBA00004162"/>
    </source>
</evidence>
<dbReference type="PANTHER" id="PTHR28675">
    <property type="entry name" value="MELANOCORTIN-2 RECEPTOR ACCESSORY PROTEIN 2"/>
    <property type="match status" value="1"/>
</dbReference>
<keyword evidence="4" id="KW-1003">Cell membrane</keyword>
<dbReference type="PANTHER" id="PTHR28675:SF2">
    <property type="entry name" value="MELANOCORTIN-2 RECEPTOR ACCESSORY PROTEIN"/>
    <property type="match status" value="1"/>
</dbReference>
<evidence type="ECO:0000256" key="4">
    <source>
        <dbReference type="ARBA" id="ARBA00022475"/>
    </source>
</evidence>
<dbReference type="Pfam" id="PF15183">
    <property type="entry name" value="MRAP"/>
    <property type="match status" value="1"/>
</dbReference>
<evidence type="ECO:0000256" key="7">
    <source>
        <dbReference type="ARBA" id="ARBA00022989"/>
    </source>
</evidence>
<comment type="subcellular location">
    <subcellularLocation>
        <location evidence="1">Cell membrane</location>
        <topology evidence="1">Single-pass membrane protein</topology>
    </subcellularLocation>
    <subcellularLocation>
        <location evidence="2">Endoplasmic reticulum membrane</location>
        <topology evidence="2">Single-pass membrane protein</topology>
    </subcellularLocation>
</comment>
<comment type="similarity">
    <text evidence="3">Belongs to the MRAP family.</text>
</comment>